<name>A0A5B0R4P2_PUCGR</name>
<organism evidence="3 5">
    <name type="scientific">Puccinia graminis f. sp. tritici</name>
    <dbReference type="NCBI Taxonomy" id="56615"/>
    <lineage>
        <taxon>Eukaryota</taxon>
        <taxon>Fungi</taxon>
        <taxon>Dikarya</taxon>
        <taxon>Basidiomycota</taxon>
        <taxon>Pucciniomycotina</taxon>
        <taxon>Pucciniomycetes</taxon>
        <taxon>Pucciniales</taxon>
        <taxon>Pucciniaceae</taxon>
        <taxon>Puccinia</taxon>
    </lineage>
</organism>
<evidence type="ECO:0000313" key="2">
    <source>
        <dbReference type="EMBL" id="KAA1072386.1"/>
    </source>
</evidence>
<dbReference type="AlphaFoldDB" id="A0A5B0R4P2"/>
<reference evidence="4 5" key="1">
    <citation type="submission" date="2019-05" db="EMBL/GenBank/DDBJ databases">
        <title>Emergence of the Ug99 lineage of the wheat stem rust pathogen through somatic hybridization.</title>
        <authorList>
            <person name="Li F."/>
            <person name="Upadhyaya N.M."/>
            <person name="Sperschneider J."/>
            <person name="Matny O."/>
            <person name="Nguyen-Phuc H."/>
            <person name="Mago R."/>
            <person name="Raley C."/>
            <person name="Miller M.E."/>
            <person name="Silverstein K.A.T."/>
            <person name="Henningsen E."/>
            <person name="Hirsch C.D."/>
            <person name="Visser B."/>
            <person name="Pretorius Z.A."/>
            <person name="Steffenson B.J."/>
            <person name="Schwessinger B."/>
            <person name="Dodds P.N."/>
            <person name="Figueroa M."/>
        </authorList>
    </citation>
    <scope>NUCLEOTIDE SEQUENCE [LARGE SCALE GENOMIC DNA]</scope>
    <source>
        <strain evidence="2">21-0</strain>
        <strain evidence="3 5">Ug99</strain>
    </source>
</reference>
<evidence type="ECO:0000313" key="4">
    <source>
        <dbReference type="Proteomes" id="UP000324748"/>
    </source>
</evidence>
<keyword evidence="4" id="KW-1185">Reference proteome</keyword>
<dbReference type="EMBL" id="VDEP01000245">
    <property type="protein sequence ID" value="KAA1120359.1"/>
    <property type="molecule type" value="Genomic_DNA"/>
</dbReference>
<dbReference type="OrthoDB" id="2503934at2759"/>
<evidence type="ECO:0000256" key="1">
    <source>
        <dbReference type="SAM" id="MobiDB-lite"/>
    </source>
</evidence>
<accession>A0A5B0R4P2</accession>
<comment type="caution">
    <text evidence="3">The sequence shown here is derived from an EMBL/GenBank/DDBJ whole genome shotgun (WGS) entry which is preliminary data.</text>
</comment>
<sequence>MQPSVNQSQTQPPKLVNWSSPAKPGQPRWYCPFCQWRYYWSSETLHAHIAKCNGK</sequence>
<dbReference type="EMBL" id="VSWC01000170">
    <property type="protein sequence ID" value="KAA1072386.1"/>
    <property type="molecule type" value="Genomic_DNA"/>
</dbReference>
<dbReference type="Proteomes" id="UP000325313">
    <property type="component" value="Unassembled WGS sequence"/>
</dbReference>
<feature type="region of interest" description="Disordered" evidence="1">
    <location>
        <begin position="1"/>
        <end position="26"/>
    </location>
</feature>
<dbReference type="Proteomes" id="UP000324748">
    <property type="component" value="Unassembled WGS sequence"/>
</dbReference>
<evidence type="ECO:0000313" key="5">
    <source>
        <dbReference type="Proteomes" id="UP000325313"/>
    </source>
</evidence>
<feature type="compositionally biased region" description="Polar residues" evidence="1">
    <location>
        <begin position="1"/>
        <end position="20"/>
    </location>
</feature>
<evidence type="ECO:0000313" key="3">
    <source>
        <dbReference type="EMBL" id="KAA1120359.1"/>
    </source>
</evidence>
<gene>
    <name evidence="2" type="ORF">PGT21_033644</name>
    <name evidence="3" type="ORF">PGTUg99_018742</name>
</gene>
<protein>
    <submittedName>
        <fullName evidence="3">Uncharacterized protein</fullName>
    </submittedName>
</protein>
<proteinExistence type="predicted"/>